<comment type="similarity">
    <text evidence="4">Belongs to the type-I 3-dehydroquinase family.</text>
</comment>
<comment type="function">
    <text evidence="4">Involved in the third step of the chorismate pathway, which leads to the biosynthesis of aromatic amino acids. Catalyzes the cis-dehydration of 3-dehydroquinate (DHQ) and introduces the first double bond of the aromatic ring to yield 3-dehydroshikimate.</text>
</comment>
<evidence type="ECO:0000256" key="3">
    <source>
        <dbReference type="ARBA" id="ARBA00023270"/>
    </source>
</evidence>
<sequence>MTLRGVELGAGQPKICVPLTGATVDELLAQVERLPAGRFDLVELRIDYLERVDERRQALDAAEAVRAALPDSVPLLFTFRSAAEGGQRELDLGDYERLLTGAIATRAVDAIDVEMFTELGVLERIVNAAHEAGVVVVMSSHDFHETPPLDQIVARLTLQQDLGADVVKIAVMPTSPRDVLTLLEATDEFRQTKGVRPAITMAMGPLGVVSRLSGEIFGSCLTFGSVGDASAPGQVPVEGLQDALGLVHAAQPAPVPGPPATVPQPEDDDVSRLVDDTIPYVENQG</sequence>
<feature type="region of interest" description="Disordered" evidence="5">
    <location>
        <begin position="251"/>
        <end position="270"/>
    </location>
</feature>
<dbReference type="NCBIfam" id="TIGR01093">
    <property type="entry name" value="aroD"/>
    <property type="match status" value="1"/>
</dbReference>
<feature type="active site" description="Proton donor/acceptor" evidence="4">
    <location>
        <position position="141"/>
    </location>
</feature>
<dbReference type="Proteomes" id="UP001501295">
    <property type="component" value="Unassembled WGS sequence"/>
</dbReference>
<keyword evidence="3 4" id="KW-0704">Schiff base</keyword>
<comment type="caution">
    <text evidence="4">Lacks conserved residue(s) required for the propagation of feature annotation.</text>
</comment>
<dbReference type="InterPro" id="IPR001381">
    <property type="entry name" value="DHquinase_I"/>
</dbReference>
<feature type="binding site" evidence="4">
    <location>
        <position position="234"/>
    </location>
    <ligand>
        <name>3-dehydroquinate</name>
        <dbReference type="ChEBI" id="CHEBI:32364"/>
    </ligand>
</feature>
<dbReference type="PANTHER" id="PTHR43699">
    <property type="entry name" value="3-DEHYDROQUINATE DEHYDRATASE"/>
    <property type="match status" value="1"/>
</dbReference>
<reference evidence="7" key="1">
    <citation type="journal article" date="2019" name="Int. J. Syst. Evol. Microbiol.">
        <title>The Global Catalogue of Microorganisms (GCM) 10K type strain sequencing project: providing services to taxonomists for standard genome sequencing and annotation.</title>
        <authorList>
            <consortium name="The Broad Institute Genomics Platform"/>
            <consortium name="The Broad Institute Genome Sequencing Center for Infectious Disease"/>
            <person name="Wu L."/>
            <person name="Ma J."/>
        </authorList>
    </citation>
    <scope>NUCLEOTIDE SEQUENCE [LARGE SCALE GENOMIC DNA]</scope>
    <source>
        <strain evidence="7">JCM 18956</strain>
    </source>
</reference>
<dbReference type="EC" id="4.2.1.10" evidence="4"/>
<evidence type="ECO:0000256" key="5">
    <source>
        <dbReference type="SAM" id="MobiDB-lite"/>
    </source>
</evidence>
<feature type="binding site" evidence="4">
    <location>
        <position position="80"/>
    </location>
    <ligand>
        <name>3-dehydroquinate</name>
        <dbReference type="ChEBI" id="CHEBI:32364"/>
    </ligand>
</feature>
<dbReference type="InterPro" id="IPR050146">
    <property type="entry name" value="Type-I_3-dehydroquinase"/>
</dbReference>
<feature type="compositionally biased region" description="Pro residues" evidence="5">
    <location>
        <begin position="253"/>
        <end position="262"/>
    </location>
</feature>
<dbReference type="Gene3D" id="3.20.20.70">
    <property type="entry name" value="Aldolase class I"/>
    <property type="match status" value="1"/>
</dbReference>
<keyword evidence="2 4" id="KW-0456">Lyase</keyword>
<comment type="subunit">
    <text evidence="4">Homodimer.</text>
</comment>
<name>A0ABP8W6B1_9MICO</name>
<evidence type="ECO:0000256" key="2">
    <source>
        <dbReference type="ARBA" id="ARBA00023239"/>
    </source>
</evidence>
<dbReference type="EMBL" id="BAABLM010000006">
    <property type="protein sequence ID" value="GAA4681936.1"/>
    <property type="molecule type" value="Genomic_DNA"/>
</dbReference>
<feature type="binding site" evidence="4">
    <location>
        <begin position="43"/>
        <end position="45"/>
    </location>
    <ligand>
        <name>3-dehydroquinate</name>
        <dbReference type="ChEBI" id="CHEBI:32364"/>
    </ligand>
</feature>
<comment type="catalytic activity">
    <reaction evidence="1 4">
        <text>3-dehydroquinate = 3-dehydroshikimate + H2O</text>
        <dbReference type="Rhea" id="RHEA:21096"/>
        <dbReference type="ChEBI" id="CHEBI:15377"/>
        <dbReference type="ChEBI" id="CHEBI:16630"/>
        <dbReference type="ChEBI" id="CHEBI:32364"/>
        <dbReference type="EC" id="4.2.1.10"/>
    </reaction>
</comment>
<dbReference type="Pfam" id="PF01487">
    <property type="entry name" value="DHquinase_I"/>
    <property type="match status" value="1"/>
</dbReference>
<feature type="binding site" evidence="4">
    <location>
        <position position="230"/>
    </location>
    <ligand>
        <name>3-dehydroquinate</name>
        <dbReference type="ChEBI" id="CHEBI:32364"/>
    </ligand>
</feature>
<protein>
    <recommendedName>
        <fullName evidence="4">3-dehydroquinate dehydratase</fullName>
        <shortName evidence="4">3-dehydroquinase</shortName>
        <ecNumber evidence="4">4.2.1.10</ecNumber>
    </recommendedName>
    <alternativeName>
        <fullName evidence="4">Type I DHQase</fullName>
    </alternativeName>
    <alternativeName>
        <fullName evidence="4">Type I dehydroquinase</fullName>
        <shortName evidence="4">DHQ1</shortName>
    </alternativeName>
</protein>
<feature type="binding site" evidence="4">
    <location>
        <position position="211"/>
    </location>
    <ligand>
        <name>3-dehydroquinate</name>
        <dbReference type="ChEBI" id="CHEBI:32364"/>
    </ligand>
</feature>
<dbReference type="PANTHER" id="PTHR43699:SF1">
    <property type="entry name" value="3-DEHYDROQUINATE DEHYDRATASE"/>
    <property type="match status" value="1"/>
</dbReference>
<keyword evidence="4" id="KW-0028">Amino-acid biosynthesis</keyword>
<organism evidence="6 7">
    <name type="scientific">Frondihabitans cladoniiphilus</name>
    <dbReference type="NCBI Taxonomy" id="715785"/>
    <lineage>
        <taxon>Bacteria</taxon>
        <taxon>Bacillati</taxon>
        <taxon>Actinomycetota</taxon>
        <taxon>Actinomycetes</taxon>
        <taxon>Micrococcales</taxon>
        <taxon>Microbacteriaceae</taxon>
        <taxon>Frondihabitans</taxon>
    </lineage>
</organism>
<dbReference type="InterPro" id="IPR013785">
    <property type="entry name" value="Aldolase_TIM"/>
</dbReference>
<comment type="pathway">
    <text evidence="4">Metabolic intermediate biosynthesis; chorismate biosynthesis; chorismate from D-erythrose 4-phosphate and phosphoenolpyruvate: step 3/7.</text>
</comment>
<keyword evidence="4" id="KW-0057">Aromatic amino acid biosynthesis</keyword>
<evidence type="ECO:0000313" key="7">
    <source>
        <dbReference type="Proteomes" id="UP001501295"/>
    </source>
</evidence>
<dbReference type="SUPFAM" id="SSF51569">
    <property type="entry name" value="Aldolase"/>
    <property type="match status" value="1"/>
</dbReference>
<keyword evidence="7" id="KW-1185">Reference proteome</keyword>
<evidence type="ECO:0000313" key="6">
    <source>
        <dbReference type="EMBL" id="GAA4681936.1"/>
    </source>
</evidence>
<feature type="active site" description="Schiff-base intermediate with substrate" evidence="4">
    <location>
        <position position="168"/>
    </location>
</feature>
<dbReference type="CDD" id="cd00502">
    <property type="entry name" value="DHQase_I"/>
    <property type="match status" value="1"/>
</dbReference>
<gene>
    <name evidence="4 6" type="primary">aroD</name>
    <name evidence="6" type="ORF">GCM10025780_29170</name>
</gene>
<proteinExistence type="inferred from homology"/>
<accession>A0ABP8W6B1</accession>
<evidence type="ECO:0000256" key="4">
    <source>
        <dbReference type="HAMAP-Rule" id="MF_00214"/>
    </source>
</evidence>
<comment type="caution">
    <text evidence="6">The sequence shown here is derived from an EMBL/GenBank/DDBJ whole genome shotgun (WGS) entry which is preliminary data.</text>
</comment>
<dbReference type="HAMAP" id="MF_00214">
    <property type="entry name" value="AroD"/>
    <property type="match status" value="1"/>
</dbReference>
<evidence type="ECO:0000256" key="1">
    <source>
        <dbReference type="ARBA" id="ARBA00001864"/>
    </source>
</evidence>